<dbReference type="GO" id="GO:0005737">
    <property type="term" value="C:cytoplasm"/>
    <property type="evidence" value="ECO:0007669"/>
    <property type="project" value="UniProtKB-SubCell"/>
</dbReference>
<dbReference type="InterPro" id="IPR018062">
    <property type="entry name" value="HTH_AraC-typ_CS"/>
</dbReference>
<dbReference type="RefSeq" id="WP_161408719.1">
    <property type="nucleotide sequence ID" value="NZ_WTUZ01000022.1"/>
</dbReference>
<comment type="caution">
    <text evidence="11">The sequence shown here is derived from an EMBL/GenBank/DDBJ whole genome shotgun (WGS) entry which is preliminary data.</text>
</comment>
<dbReference type="PROSITE" id="PS50110">
    <property type="entry name" value="RESPONSE_REGULATORY"/>
    <property type="match status" value="1"/>
</dbReference>
<evidence type="ECO:0000313" key="12">
    <source>
        <dbReference type="Proteomes" id="UP000481087"/>
    </source>
</evidence>
<feature type="domain" description="HTH araC/xylS-type" evidence="9">
    <location>
        <begin position="438"/>
        <end position="536"/>
    </location>
</feature>
<dbReference type="GO" id="GO:0043565">
    <property type="term" value="F:sequence-specific DNA binding"/>
    <property type="evidence" value="ECO:0007669"/>
    <property type="project" value="InterPro"/>
</dbReference>
<evidence type="ECO:0000256" key="4">
    <source>
        <dbReference type="ARBA" id="ARBA00023012"/>
    </source>
</evidence>
<dbReference type="Gene3D" id="3.40.50.2300">
    <property type="match status" value="1"/>
</dbReference>
<dbReference type="Pfam" id="PF00072">
    <property type="entry name" value="Response_reg"/>
    <property type="match status" value="1"/>
</dbReference>
<dbReference type="Gene3D" id="1.10.10.60">
    <property type="entry name" value="Homeodomain-like"/>
    <property type="match status" value="2"/>
</dbReference>
<dbReference type="SUPFAM" id="SSF52172">
    <property type="entry name" value="CheY-like"/>
    <property type="match status" value="1"/>
</dbReference>
<dbReference type="InterPro" id="IPR051552">
    <property type="entry name" value="HptR"/>
</dbReference>
<evidence type="ECO:0000256" key="5">
    <source>
        <dbReference type="ARBA" id="ARBA00023015"/>
    </source>
</evidence>
<dbReference type="Proteomes" id="UP000481087">
    <property type="component" value="Unassembled WGS sequence"/>
</dbReference>
<dbReference type="InterPro" id="IPR011006">
    <property type="entry name" value="CheY-like_superfamily"/>
</dbReference>
<dbReference type="GO" id="GO:0000160">
    <property type="term" value="P:phosphorelay signal transduction system"/>
    <property type="evidence" value="ECO:0007669"/>
    <property type="project" value="UniProtKB-KW"/>
</dbReference>
<feature type="domain" description="Response regulatory" evidence="10">
    <location>
        <begin position="3"/>
        <end position="120"/>
    </location>
</feature>
<keyword evidence="12" id="KW-1185">Reference proteome</keyword>
<dbReference type="InterPro" id="IPR020449">
    <property type="entry name" value="Tscrpt_reg_AraC-type_HTH"/>
</dbReference>
<dbReference type="PROSITE" id="PS00041">
    <property type="entry name" value="HTH_ARAC_FAMILY_1"/>
    <property type="match status" value="1"/>
</dbReference>
<comment type="subcellular location">
    <subcellularLocation>
        <location evidence="1">Cytoplasm</location>
    </subcellularLocation>
</comment>
<evidence type="ECO:0000256" key="7">
    <source>
        <dbReference type="ARBA" id="ARBA00023163"/>
    </source>
</evidence>
<dbReference type="SMART" id="SM00448">
    <property type="entry name" value="REC"/>
    <property type="match status" value="1"/>
</dbReference>
<keyword evidence="3 8" id="KW-0597">Phosphoprotein</keyword>
<keyword evidence="6" id="KW-0238">DNA-binding</keyword>
<evidence type="ECO:0000256" key="2">
    <source>
        <dbReference type="ARBA" id="ARBA00022490"/>
    </source>
</evidence>
<protein>
    <submittedName>
        <fullName evidence="11">Response regulator</fullName>
    </submittedName>
</protein>
<keyword evidence="2" id="KW-0963">Cytoplasm</keyword>
<dbReference type="InterPro" id="IPR009057">
    <property type="entry name" value="Homeodomain-like_sf"/>
</dbReference>
<name>A0A6L8V2E6_9BACL</name>
<organism evidence="11 12">
    <name type="scientific">Paenibacillus silvestris</name>
    <dbReference type="NCBI Taxonomy" id="2606219"/>
    <lineage>
        <taxon>Bacteria</taxon>
        <taxon>Bacillati</taxon>
        <taxon>Bacillota</taxon>
        <taxon>Bacilli</taxon>
        <taxon>Bacillales</taxon>
        <taxon>Paenibacillaceae</taxon>
        <taxon>Paenibacillus</taxon>
    </lineage>
</organism>
<evidence type="ECO:0000256" key="1">
    <source>
        <dbReference type="ARBA" id="ARBA00004496"/>
    </source>
</evidence>
<evidence type="ECO:0000259" key="9">
    <source>
        <dbReference type="PROSITE" id="PS01124"/>
    </source>
</evidence>
<keyword evidence="4" id="KW-0902">Two-component regulatory system</keyword>
<dbReference type="InterPro" id="IPR041522">
    <property type="entry name" value="CdaR_GGDEF"/>
</dbReference>
<dbReference type="AlphaFoldDB" id="A0A6L8V2E6"/>
<dbReference type="SMART" id="SM00342">
    <property type="entry name" value="HTH_ARAC"/>
    <property type="match status" value="1"/>
</dbReference>
<dbReference type="EMBL" id="WTUZ01000022">
    <property type="protein sequence ID" value="MZQ84638.1"/>
    <property type="molecule type" value="Genomic_DNA"/>
</dbReference>
<dbReference type="SUPFAM" id="SSF46689">
    <property type="entry name" value="Homeodomain-like"/>
    <property type="match status" value="2"/>
</dbReference>
<keyword evidence="7" id="KW-0804">Transcription</keyword>
<dbReference type="InterPro" id="IPR018060">
    <property type="entry name" value="HTH_AraC"/>
</dbReference>
<dbReference type="PANTHER" id="PTHR42713:SF3">
    <property type="entry name" value="TRANSCRIPTIONAL REGULATORY PROTEIN HPTR"/>
    <property type="match status" value="1"/>
</dbReference>
<dbReference type="PRINTS" id="PR00032">
    <property type="entry name" value="HTHARAC"/>
</dbReference>
<evidence type="ECO:0000313" key="11">
    <source>
        <dbReference type="EMBL" id="MZQ84638.1"/>
    </source>
</evidence>
<dbReference type="PANTHER" id="PTHR42713">
    <property type="entry name" value="HISTIDINE KINASE-RELATED"/>
    <property type="match status" value="1"/>
</dbReference>
<dbReference type="GO" id="GO:0003700">
    <property type="term" value="F:DNA-binding transcription factor activity"/>
    <property type="evidence" value="ECO:0007669"/>
    <property type="project" value="InterPro"/>
</dbReference>
<proteinExistence type="predicted"/>
<evidence type="ECO:0000256" key="3">
    <source>
        <dbReference type="ARBA" id="ARBA00022553"/>
    </source>
</evidence>
<sequence length="538" mass="62126">MFRLVIVDDEPTVRHGLMSYFEWDKYGIEVVGEADDGDVGLEVIESLKPDIVLTDVRMPQMDGIRLSHAIKARFPTMKIVFVSGHDDADYLKSALKVNAVDYIFKPVDRLELAAVVERVVSELKEAEQERTYIVDMQVKLTQSMPLLREKFLMSLIRDGIPHPGRIKDRLDFLGLVLPSEAVYWTIVVKIDDSDQVVATRTERDQQLLSYSILNIIQEIIGKYMQGYAFENRNGEYVGILRMGEEDNQEEMLLAVAEDIRDSLLKWLKISVTIGVGERISELAALPQSYNQAQEAADHRWYLGKNRIISIDHLEHDNESVYRFDAAQGERIISVVKSSDKTALHAELDEVFIPLSQNRRLGFSNGRNVSLQLILLTSRLLQELNMLGPDMEKKERDLWERIFKQERMADLRQIVEEHLLQVCESIEEKRKGKPKNVIERIHTLIEQRYAENLQIGDIAKEVYLSSTYMCLLFKQETGETINEFLTKVRIEKAKELLSDPRNKFYEVCFLVGYSDPSYFSKLFKKYVGLTPSAYRDQMI</sequence>
<evidence type="ECO:0000259" key="10">
    <source>
        <dbReference type="PROSITE" id="PS50110"/>
    </source>
</evidence>
<dbReference type="PROSITE" id="PS01124">
    <property type="entry name" value="HTH_ARAC_FAMILY_2"/>
    <property type="match status" value="1"/>
</dbReference>
<evidence type="ECO:0000256" key="8">
    <source>
        <dbReference type="PROSITE-ProRule" id="PRU00169"/>
    </source>
</evidence>
<feature type="modified residue" description="4-aspartylphosphate" evidence="8">
    <location>
        <position position="55"/>
    </location>
</feature>
<dbReference type="Pfam" id="PF12833">
    <property type="entry name" value="HTH_18"/>
    <property type="match status" value="1"/>
</dbReference>
<accession>A0A6L8V2E6</accession>
<gene>
    <name evidence="11" type="ORF">GQF01_21250</name>
</gene>
<dbReference type="Pfam" id="PF17853">
    <property type="entry name" value="GGDEF_2"/>
    <property type="match status" value="1"/>
</dbReference>
<reference evidence="11 12" key="1">
    <citation type="submission" date="2019-12" db="EMBL/GenBank/DDBJ databases">
        <title>Paenibacillus sp. nov. sp. isolated from soil.</title>
        <authorList>
            <person name="Kim J."/>
            <person name="Jeong S.E."/>
            <person name="Jung H.S."/>
            <person name="Jeon C.O."/>
        </authorList>
    </citation>
    <scope>NUCLEOTIDE SEQUENCE [LARGE SCALE GENOMIC DNA]</scope>
    <source>
        <strain evidence="11 12">5J-6</strain>
    </source>
</reference>
<dbReference type="InterPro" id="IPR001789">
    <property type="entry name" value="Sig_transdc_resp-reg_receiver"/>
</dbReference>
<keyword evidence="5" id="KW-0805">Transcription regulation</keyword>
<dbReference type="CDD" id="cd17536">
    <property type="entry name" value="REC_YesN-like"/>
    <property type="match status" value="1"/>
</dbReference>
<evidence type="ECO:0000256" key="6">
    <source>
        <dbReference type="ARBA" id="ARBA00023125"/>
    </source>
</evidence>